<dbReference type="SUPFAM" id="SSF53335">
    <property type="entry name" value="S-adenosyl-L-methionine-dependent methyltransferases"/>
    <property type="match status" value="1"/>
</dbReference>
<dbReference type="Gene3D" id="3.40.50.150">
    <property type="entry name" value="Vaccinia Virus protein VP39"/>
    <property type="match status" value="2"/>
</dbReference>
<keyword evidence="2" id="KW-1185">Reference proteome</keyword>
<evidence type="ECO:0000313" key="2">
    <source>
        <dbReference type="Proteomes" id="UP001521116"/>
    </source>
</evidence>
<dbReference type="InterPro" id="IPR029063">
    <property type="entry name" value="SAM-dependent_MTases_sf"/>
</dbReference>
<dbReference type="PANTHER" id="PTHR43591:SF31">
    <property type="entry name" value="LAEA-LIKE, PUTATIVE (AFU_ORTHOLOGUE AFUA_8G01930)-RELATED"/>
    <property type="match status" value="1"/>
</dbReference>
<reference evidence="1 2" key="1">
    <citation type="submission" date="2024-02" db="EMBL/GenBank/DDBJ databases">
        <title>De novo assembly and annotation of 12 fungi associated with fruit tree decline syndrome in Ontario, Canada.</title>
        <authorList>
            <person name="Sulman M."/>
            <person name="Ellouze W."/>
            <person name="Ilyukhin E."/>
        </authorList>
    </citation>
    <scope>NUCLEOTIDE SEQUENCE [LARGE SCALE GENOMIC DNA]</scope>
    <source>
        <strain evidence="1 2">M1-105</strain>
    </source>
</reference>
<evidence type="ECO:0000313" key="1">
    <source>
        <dbReference type="EMBL" id="KAL1615354.1"/>
    </source>
</evidence>
<protein>
    <recommendedName>
        <fullName evidence="3">Methyltransferase</fullName>
    </recommendedName>
</protein>
<proteinExistence type="predicted"/>
<comment type="caution">
    <text evidence="1">The sequence shown here is derived from an EMBL/GenBank/DDBJ whole genome shotgun (WGS) entry which is preliminary data.</text>
</comment>
<evidence type="ECO:0008006" key="3">
    <source>
        <dbReference type="Google" id="ProtNLM"/>
    </source>
</evidence>
<dbReference type="CDD" id="cd02440">
    <property type="entry name" value="AdoMet_MTases"/>
    <property type="match status" value="1"/>
</dbReference>
<accession>A0ABR3SBY2</accession>
<sequence>MRHSISDEQAAGEVYLGFRVFSQGRNAFFNMAQDVQYIEVDTGAEQADEAYAESSASSALTSLASEIKRGIQENGRTYASYGSHEYGLPVDERELDRQDLQHHKFVLAQGDKLFLAPLTEMVPNVLDIGTGTGIWCIDMADRFPSAHITGTDIAPVQPTCHLKPGGWAELACSTPTVHSDDDSLPADSAIVEFSETMKKIGNAFDADLETPHRYAEWMKEAGFVNVTERKIKIPLSEWPKDKNLKKVGVLERLNLIEGAESFMLRGFTEKLQRPREEMELLLMRMRKELMANKYHGYIFFVVAYGQKPRAVGS</sequence>
<organism evidence="1 2">
    <name type="scientific">Neofusicoccum ribis</name>
    <dbReference type="NCBI Taxonomy" id="45134"/>
    <lineage>
        <taxon>Eukaryota</taxon>
        <taxon>Fungi</taxon>
        <taxon>Dikarya</taxon>
        <taxon>Ascomycota</taxon>
        <taxon>Pezizomycotina</taxon>
        <taxon>Dothideomycetes</taxon>
        <taxon>Dothideomycetes incertae sedis</taxon>
        <taxon>Botryosphaeriales</taxon>
        <taxon>Botryosphaeriaceae</taxon>
        <taxon>Neofusicoccum</taxon>
    </lineage>
</organism>
<gene>
    <name evidence="1" type="ORF">SLS56_011856</name>
</gene>
<dbReference type="Proteomes" id="UP001521116">
    <property type="component" value="Unassembled WGS sequence"/>
</dbReference>
<name>A0ABR3SBY2_9PEZI</name>
<dbReference type="Pfam" id="PF13489">
    <property type="entry name" value="Methyltransf_23"/>
    <property type="match status" value="1"/>
</dbReference>
<dbReference type="PANTHER" id="PTHR43591">
    <property type="entry name" value="METHYLTRANSFERASE"/>
    <property type="match status" value="1"/>
</dbReference>
<dbReference type="EMBL" id="JAJVDC020000320">
    <property type="protein sequence ID" value="KAL1615354.1"/>
    <property type="molecule type" value="Genomic_DNA"/>
</dbReference>